<accession>A0A803P988</accession>
<dbReference type="PANTHER" id="PTHR36766">
    <property type="entry name" value="PLANT BROAD-SPECTRUM MILDEW RESISTANCE PROTEIN RPW8"/>
    <property type="match status" value="1"/>
</dbReference>
<evidence type="ECO:0000256" key="2">
    <source>
        <dbReference type="ARBA" id="ARBA00022741"/>
    </source>
</evidence>
<dbReference type="OMA" id="TISECQG"/>
<dbReference type="InterPro" id="IPR058922">
    <property type="entry name" value="WHD_DRP"/>
</dbReference>
<dbReference type="Gene3D" id="1.10.10.10">
    <property type="entry name" value="Winged helix-like DNA-binding domain superfamily/Winged helix DNA-binding domain"/>
    <property type="match status" value="1"/>
</dbReference>
<keyword evidence="1" id="KW-0677">Repeat</keyword>
<reference evidence="8" key="1">
    <citation type="submission" date="2018-11" db="EMBL/GenBank/DDBJ databases">
        <authorList>
            <person name="Grassa J C."/>
        </authorList>
    </citation>
    <scope>NUCLEOTIDE SEQUENCE [LARGE SCALE GENOMIC DNA]</scope>
</reference>
<dbReference type="EnsemblPlants" id="evm.model.03.49">
    <property type="protein sequence ID" value="cds.evm.model.03.49"/>
    <property type="gene ID" value="evm.TU.03.49"/>
</dbReference>
<dbReference type="Pfam" id="PF23559">
    <property type="entry name" value="WHD_DRP"/>
    <property type="match status" value="1"/>
</dbReference>
<proteinExistence type="predicted"/>
<keyword evidence="3" id="KW-0611">Plant defense</keyword>
<evidence type="ECO:0000313" key="9">
    <source>
        <dbReference type="Proteomes" id="UP000596661"/>
    </source>
</evidence>
<dbReference type="Pfam" id="PF00931">
    <property type="entry name" value="NB-ARC"/>
    <property type="match status" value="1"/>
</dbReference>
<evidence type="ECO:0000256" key="4">
    <source>
        <dbReference type="ARBA" id="ARBA00022840"/>
    </source>
</evidence>
<keyword evidence="9" id="KW-1185">Reference proteome</keyword>
<dbReference type="SUPFAM" id="SSF52058">
    <property type="entry name" value="L domain-like"/>
    <property type="match status" value="1"/>
</dbReference>
<dbReference type="InterPro" id="IPR002182">
    <property type="entry name" value="NB-ARC"/>
</dbReference>
<dbReference type="PANTHER" id="PTHR36766:SF40">
    <property type="entry name" value="DISEASE RESISTANCE PROTEIN RGA3"/>
    <property type="match status" value="1"/>
</dbReference>
<feature type="domain" description="Disease resistance protein winged helix" evidence="7">
    <location>
        <begin position="426"/>
        <end position="493"/>
    </location>
</feature>
<dbReference type="InterPro" id="IPR027417">
    <property type="entry name" value="P-loop_NTPase"/>
</dbReference>
<feature type="domain" description="Disease resistance N-terminal" evidence="6">
    <location>
        <begin position="10"/>
        <end position="90"/>
    </location>
</feature>
<keyword evidence="2" id="KW-0547">Nucleotide-binding</keyword>
<dbReference type="InterPro" id="IPR036388">
    <property type="entry name" value="WH-like_DNA-bd_sf"/>
</dbReference>
<dbReference type="GO" id="GO:0005524">
    <property type="term" value="F:ATP binding"/>
    <property type="evidence" value="ECO:0007669"/>
    <property type="project" value="UniProtKB-KW"/>
</dbReference>
<dbReference type="PRINTS" id="PR00364">
    <property type="entry name" value="DISEASERSIST"/>
</dbReference>
<evidence type="ECO:0000259" key="6">
    <source>
        <dbReference type="Pfam" id="PF18052"/>
    </source>
</evidence>
<evidence type="ECO:0000259" key="5">
    <source>
        <dbReference type="Pfam" id="PF00931"/>
    </source>
</evidence>
<dbReference type="AlphaFoldDB" id="A0A803P988"/>
<dbReference type="EMBL" id="UZAU01000245">
    <property type="status" value="NOT_ANNOTATED_CDS"/>
    <property type="molecule type" value="Genomic_DNA"/>
</dbReference>
<dbReference type="GO" id="GO:0006952">
    <property type="term" value="P:defense response"/>
    <property type="evidence" value="ECO:0007669"/>
    <property type="project" value="UniProtKB-KW"/>
</dbReference>
<dbReference type="Gramene" id="evm.model.03.49">
    <property type="protein sequence ID" value="cds.evm.model.03.49"/>
    <property type="gene ID" value="evm.TU.03.49"/>
</dbReference>
<dbReference type="Proteomes" id="UP000596661">
    <property type="component" value="Chromosome 3"/>
</dbReference>
<dbReference type="InterPro" id="IPR032675">
    <property type="entry name" value="LRR_dom_sf"/>
</dbReference>
<dbReference type="Pfam" id="PF18052">
    <property type="entry name" value="Rx_N"/>
    <property type="match status" value="1"/>
</dbReference>
<feature type="domain" description="NB-ARC" evidence="5">
    <location>
        <begin position="193"/>
        <end position="344"/>
    </location>
</feature>
<sequence length="710" mass="80227">MAELVAGALVSSLVKVLSAKLTSEVKDLFIGRGSISYLLTDLNKTLSLVGEAVIDAENRLILDQRLKNWFDEVKDTVYDADDLLYKIDTEEIFTINRLSRKPLINLCLPSPFISLKAFNFVRTLKTEIIKIINELNALRSDSVYLGLMDIEKPAFAESIIAPSAEESYVYGSDAENIIDLLRSDDNMAGGDNKLSVIPIVGMGGIGKTALAQAVYNDERVNEMFDTKVWITVGDGELDCMKVMKLIVEKVTGKKCEFEEPYELVDEVKKALDNKKFLFVLDDVWDKDPKRWDFLNNSFKSGFNGSKIIVTTRNISVASIMNTQSIYEQQLMSIEQGWVLLAKSAQVDVNSHLQDIGTRIVEKCTGLPLALKSIGSILRGKQDEVWEEVSKSFIWDFERSDIFPALWLSYLYLPSQLKRCFAYFAAFPKDFEFVKEKVILLWMAEGLLPEIEDGNRMEKVGEMYFEFLLSWSLFQQYNSNESSFRLHNVMHDLATFISDEFCSVEDDSNFFDCKRKIRHVSYMGRAWKLEGLSKAKGLHTFFALPLSNSHGIRSSNKKQIPVPVENLLILLLKVSLPDYMPSLRKLVIDECDQLLPLLPTAAFPLLDTITISECQGQEVFLQGGLPSTLKEIVICSCENLKALDSAIQHLTSLEKLEISFCDKEQYLPNIMDSFPMLQVQIFSLFIQGFGTGAIQKLSVASIRRGFNNSVS</sequence>
<dbReference type="Gene3D" id="3.40.50.300">
    <property type="entry name" value="P-loop containing nucleotide triphosphate hydrolases"/>
    <property type="match status" value="1"/>
</dbReference>
<evidence type="ECO:0000256" key="1">
    <source>
        <dbReference type="ARBA" id="ARBA00022737"/>
    </source>
</evidence>
<dbReference type="GO" id="GO:0051707">
    <property type="term" value="P:response to other organism"/>
    <property type="evidence" value="ECO:0007669"/>
    <property type="project" value="UniProtKB-ARBA"/>
</dbReference>
<dbReference type="Gene3D" id="3.80.10.10">
    <property type="entry name" value="Ribonuclease Inhibitor"/>
    <property type="match status" value="1"/>
</dbReference>
<dbReference type="SUPFAM" id="SSF52540">
    <property type="entry name" value="P-loop containing nucleoside triphosphate hydrolases"/>
    <property type="match status" value="1"/>
</dbReference>
<dbReference type="Gene3D" id="1.10.8.430">
    <property type="entry name" value="Helical domain of apoptotic protease-activating factors"/>
    <property type="match status" value="1"/>
</dbReference>
<name>A0A803P988_CANSA</name>
<reference evidence="8" key="2">
    <citation type="submission" date="2021-03" db="UniProtKB">
        <authorList>
            <consortium name="EnsemblPlants"/>
        </authorList>
    </citation>
    <scope>IDENTIFICATION</scope>
</reference>
<keyword evidence="4" id="KW-0067">ATP-binding</keyword>
<evidence type="ECO:0000259" key="7">
    <source>
        <dbReference type="Pfam" id="PF23559"/>
    </source>
</evidence>
<evidence type="ECO:0000313" key="8">
    <source>
        <dbReference type="EnsemblPlants" id="cds.evm.model.03.49"/>
    </source>
</evidence>
<dbReference type="InterPro" id="IPR042197">
    <property type="entry name" value="Apaf_helical"/>
</dbReference>
<dbReference type="InterPro" id="IPR041118">
    <property type="entry name" value="Rx_N"/>
</dbReference>
<dbReference type="GO" id="GO:0043531">
    <property type="term" value="F:ADP binding"/>
    <property type="evidence" value="ECO:0007669"/>
    <property type="project" value="InterPro"/>
</dbReference>
<organism evidence="8 9">
    <name type="scientific">Cannabis sativa</name>
    <name type="common">Hemp</name>
    <name type="synonym">Marijuana</name>
    <dbReference type="NCBI Taxonomy" id="3483"/>
    <lineage>
        <taxon>Eukaryota</taxon>
        <taxon>Viridiplantae</taxon>
        <taxon>Streptophyta</taxon>
        <taxon>Embryophyta</taxon>
        <taxon>Tracheophyta</taxon>
        <taxon>Spermatophyta</taxon>
        <taxon>Magnoliopsida</taxon>
        <taxon>eudicotyledons</taxon>
        <taxon>Gunneridae</taxon>
        <taxon>Pentapetalae</taxon>
        <taxon>rosids</taxon>
        <taxon>fabids</taxon>
        <taxon>Rosales</taxon>
        <taxon>Cannabaceae</taxon>
        <taxon>Cannabis</taxon>
    </lineage>
</organism>
<evidence type="ECO:0000256" key="3">
    <source>
        <dbReference type="ARBA" id="ARBA00022821"/>
    </source>
</evidence>
<protein>
    <submittedName>
        <fullName evidence="8">Uncharacterized protein</fullName>
    </submittedName>
</protein>